<feature type="compositionally biased region" description="Basic and acidic residues" evidence="1">
    <location>
        <begin position="1"/>
        <end position="11"/>
    </location>
</feature>
<keyword evidence="2" id="KW-0812">Transmembrane</keyword>
<accession>A0ABN2FU51</accession>
<dbReference type="Proteomes" id="UP001500064">
    <property type="component" value="Unassembled WGS sequence"/>
</dbReference>
<evidence type="ECO:0008006" key="5">
    <source>
        <dbReference type="Google" id="ProtNLM"/>
    </source>
</evidence>
<protein>
    <recommendedName>
        <fullName evidence="5">Serine/threonine protein kinase</fullName>
    </recommendedName>
</protein>
<proteinExistence type="predicted"/>
<sequence>MADDGERRRTYDSPTTPFRKIVVPEEQQAEQTIRISRPPASGASAPVKPQTPPQSPPSAPSTSDQTAPKQSDPKPATPKPAAPKPAAPKQSGPKPAPPKQTPTTPSKAEPAPRGSAAPGPATAEPAAAGPAKAGPAGAAPAKTGSKPPAPTQSGPNPTVPPKPAPTPAPPRQGPPPSPGPHPAPVQGPGPMQGARPMQGPDPMMGPGPMGPGMQPRQVFGQQQAQQHPMATIPPVPPLPAAPPARRLGDIPIRAVYLLGAILATVLAVLLVFVVFSGDVPANQQAGEQVVSVAPVPSASVSATPSATASASASPTVSPVVLPPVPASKTLDTLSGAASLASGVITDKTVGITYPRLAAPWKAKSFPPFSIAQRIGKVAVPHTVIASAMYPGDSPEKKPSSNADYRKLATEAVRWAIRTQYPKGAQLDEWTASQKIPVGKGWTLGYKVDYTFNGKKQQAQAVVTVIEVGKTKPAMLLASIPDSNKKYWRDLNTLVQQVRPL</sequence>
<feature type="compositionally biased region" description="Low complexity" evidence="1">
    <location>
        <begin position="101"/>
        <end position="146"/>
    </location>
</feature>
<evidence type="ECO:0000256" key="2">
    <source>
        <dbReference type="SAM" id="Phobius"/>
    </source>
</evidence>
<keyword evidence="2" id="KW-0472">Membrane</keyword>
<evidence type="ECO:0000313" key="4">
    <source>
        <dbReference type="Proteomes" id="UP001500064"/>
    </source>
</evidence>
<organism evidence="3 4">
    <name type="scientific">Nonomuraea maheshkhaliensis</name>
    <dbReference type="NCBI Taxonomy" id="419590"/>
    <lineage>
        <taxon>Bacteria</taxon>
        <taxon>Bacillati</taxon>
        <taxon>Actinomycetota</taxon>
        <taxon>Actinomycetes</taxon>
        <taxon>Streptosporangiales</taxon>
        <taxon>Streptosporangiaceae</taxon>
        <taxon>Nonomuraea</taxon>
    </lineage>
</organism>
<evidence type="ECO:0000313" key="3">
    <source>
        <dbReference type="EMBL" id="GAA1659652.1"/>
    </source>
</evidence>
<feature type="compositionally biased region" description="Pro residues" evidence="1">
    <location>
        <begin position="231"/>
        <end position="240"/>
    </location>
</feature>
<evidence type="ECO:0000256" key="1">
    <source>
        <dbReference type="SAM" id="MobiDB-lite"/>
    </source>
</evidence>
<gene>
    <name evidence="3" type="ORF">GCM10009733_066660</name>
</gene>
<keyword evidence="2" id="KW-1133">Transmembrane helix</keyword>
<keyword evidence="4" id="KW-1185">Reference proteome</keyword>
<dbReference type="EMBL" id="BAAAMU010000060">
    <property type="protein sequence ID" value="GAA1659652.1"/>
    <property type="molecule type" value="Genomic_DNA"/>
</dbReference>
<feature type="region of interest" description="Disordered" evidence="1">
    <location>
        <begin position="1"/>
        <end position="240"/>
    </location>
</feature>
<feature type="compositionally biased region" description="Pro residues" evidence="1">
    <location>
        <begin position="49"/>
        <end position="59"/>
    </location>
</feature>
<name>A0ABN2FU51_9ACTN</name>
<reference evidence="3 4" key="1">
    <citation type="journal article" date="2019" name="Int. J. Syst. Evol. Microbiol.">
        <title>The Global Catalogue of Microorganisms (GCM) 10K type strain sequencing project: providing services to taxonomists for standard genome sequencing and annotation.</title>
        <authorList>
            <consortium name="The Broad Institute Genomics Platform"/>
            <consortium name="The Broad Institute Genome Sequencing Center for Infectious Disease"/>
            <person name="Wu L."/>
            <person name="Ma J."/>
        </authorList>
    </citation>
    <scope>NUCLEOTIDE SEQUENCE [LARGE SCALE GENOMIC DNA]</scope>
    <source>
        <strain evidence="3 4">JCM 13929</strain>
    </source>
</reference>
<feature type="compositionally biased region" description="Pro residues" evidence="1">
    <location>
        <begin position="75"/>
        <end position="86"/>
    </location>
</feature>
<feature type="compositionally biased region" description="Pro residues" evidence="1">
    <location>
        <begin position="157"/>
        <end position="187"/>
    </location>
</feature>
<feature type="transmembrane region" description="Helical" evidence="2">
    <location>
        <begin position="254"/>
        <end position="275"/>
    </location>
</feature>
<comment type="caution">
    <text evidence="3">The sequence shown here is derived from an EMBL/GenBank/DDBJ whole genome shotgun (WGS) entry which is preliminary data.</text>
</comment>